<keyword evidence="4" id="KW-0269">Exonuclease</keyword>
<organism evidence="7">
    <name type="scientific">marine metagenome</name>
    <dbReference type="NCBI Taxonomy" id="408172"/>
    <lineage>
        <taxon>unclassified sequences</taxon>
        <taxon>metagenomes</taxon>
        <taxon>ecological metagenomes</taxon>
    </lineage>
</organism>
<keyword evidence="1" id="KW-0963">Cytoplasm</keyword>
<protein>
    <submittedName>
        <fullName evidence="7">Uncharacterized protein</fullName>
    </submittedName>
</protein>
<dbReference type="PANTHER" id="PTHR30008">
    <property type="entry name" value="EXODEOXYRIBONUCLEASE 7 LARGE SUBUNIT"/>
    <property type="match status" value="1"/>
</dbReference>
<dbReference type="EMBL" id="UINC01000979">
    <property type="protein sequence ID" value="SUZ66253.1"/>
    <property type="molecule type" value="Genomic_DNA"/>
</dbReference>
<keyword evidence="2" id="KW-0540">Nuclease</keyword>
<evidence type="ECO:0000256" key="3">
    <source>
        <dbReference type="ARBA" id="ARBA00022801"/>
    </source>
</evidence>
<reference evidence="7" key="1">
    <citation type="submission" date="2018-05" db="EMBL/GenBank/DDBJ databases">
        <authorList>
            <person name="Lanie J.A."/>
            <person name="Ng W.-L."/>
            <person name="Kazmierczak K.M."/>
            <person name="Andrzejewski T.M."/>
            <person name="Davidsen T.M."/>
            <person name="Wayne K.J."/>
            <person name="Tettelin H."/>
            <person name="Glass J.I."/>
            <person name="Rusch D."/>
            <person name="Podicherti R."/>
            <person name="Tsui H.-C.T."/>
            <person name="Winkler M.E."/>
        </authorList>
    </citation>
    <scope>NUCLEOTIDE SEQUENCE</scope>
</reference>
<feature type="domain" description="OB-fold nucleic acid binding" evidence="6">
    <location>
        <begin position="15"/>
        <end position="106"/>
    </location>
</feature>
<dbReference type="InterPro" id="IPR025824">
    <property type="entry name" value="OB-fold_nuc-bd_dom"/>
</dbReference>
<evidence type="ECO:0000259" key="5">
    <source>
        <dbReference type="Pfam" id="PF02601"/>
    </source>
</evidence>
<dbReference type="Pfam" id="PF02601">
    <property type="entry name" value="Exonuc_VII_L"/>
    <property type="match status" value="1"/>
</dbReference>
<evidence type="ECO:0000313" key="7">
    <source>
        <dbReference type="EMBL" id="SUZ66253.1"/>
    </source>
</evidence>
<dbReference type="InterPro" id="IPR020579">
    <property type="entry name" value="Exonuc_VII_lsu_C"/>
</dbReference>
<evidence type="ECO:0000256" key="2">
    <source>
        <dbReference type="ARBA" id="ARBA00022722"/>
    </source>
</evidence>
<dbReference type="GO" id="GO:0009318">
    <property type="term" value="C:exodeoxyribonuclease VII complex"/>
    <property type="evidence" value="ECO:0007669"/>
    <property type="project" value="InterPro"/>
</dbReference>
<evidence type="ECO:0000256" key="1">
    <source>
        <dbReference type="ARBA" id="ARBA00022490"/>
    </source>
</evidence>
<dbReference type="GO" id="GO:0008855">
    <property type="term" value="F:exodeoxyribonuclease VII activity"/>
    <property type="evidence" value="ECO:0007669"/>
    <property type="project" value="InterPro"/>
</dbReference>
<dbReference type="GO" id="GO:0003676">
    <property type="term" value="F:nucleic acid binding"/>
    <property type="evidence" value="ECO:0007669"/>
    <property type="project" value="InterPro"/>
</dbReference>
<accession>A0A381PLC8</accession>
<name>A0A381PLC8_9ZZZZ</name>
<sequence length="458" mass="51204">VENTLNENNPQSIVTVSELNRTARTLLERGIARLWVEGEISNLAKPPSGHLYFSLKDDFAQISCVYFRQKQRQSDITIENGMQMLAYGKVSLYEPRGSFQFKVEELEMAGEGLLKRRFEALKQKLQAEGLFAEERKKALPTLPKRIGVVTSPSGAAIRDILTVLKRRFPSIPVIIYPSSVQGESAAPELVKAINTADLRAECDVLIIGRGGGSLEDLWAFNEEMVARAIVDCSIPVISAVGHEIDFTISDLVADLRAPTPSGAAEIVAPDRKQWEENFESISDRINILINQLLETHHQSLDWLAGRLSQSSPKNIINLQHEKFSHLKNNLISAMNQRCLFYKYSIEKLDQQLLEGSPAHYIQRNLLSFENIWHQLKATGKNNLINKSNRLNLSVRALNAVSPLKTLDRGYAIVKHKLTGKILSNATSIQIGEEIEATLSRGKITATINSRNKKSKDSQ</sequence>
<feature type="domain" description="Exonuclease VII large subunit C-terminal" evidence="5">
    <location>
        <begin position="130"/>
        <end position="445"/>
    </location>
</feature>
<gene>
    <name evidence="7" type="ORF">METZ01_LOCUS19107</name>
</gene>
<dbReference type="Pfam" id="PF13742">
    <property type="entry name" value="tRNA_anti_2"/>
    <property type="match status" value="1"/>
</dbReference>
<dbReference type="PANTHER" id="PTHR30008:SF0">
    <property type="entry name" value="EXODEOXYRIBONUCLEASE 7 LARGE SUBUNIT"/>
    <property type="match status" value="1"/>
</dbReference>
<evidence type="ECO:0000259" key="6">
    <source>
        <dbReference type="Pfam" id="PF13742"/>
    </source>
</evidence>
<dbReference type="HAMAP" id="MF_00378">
    <property type="entry name" value="Exonuc_7_L"/>
    <property type="match status" value="1"/>
</dbReference>
<dbReference type="AlphaFoldDB" id="A0A381PLC8"/>
<feature type="non-terminal residue" evidence="7">
    <location>
        <position position="1"/>
    </location>
</feature>
<dbReference type="GO" id="GO:0006308">
    <property type="term" value="P:DNA catabolic process"/>
    <property type="evidence" value="ECO:0007669"/>
    <property type="project" value="InterPro"/>
</dbReference>
<dbReference type="NCBIfam" id="TIGR00237">
    <property type="entry name" value="xseA"/>
    <property type="match status" value="1"/>
</dbReference>
<proteinExistence type="inferred from homology"/>
<dbReference type="InterPro" id="IPR003753">
    <property type="entry name" value="Exonuc_VII_L"/>
</dbReference>
<evidence type="ECO:0000256" key="4">
    <source>
        <dbReference type="ARBA" id="ARBA00022839"/>
    </source>
</evidence>
<dbReference type="CDD" id="cd04489">
    <property type="entry name" value="ExoVII_LU_OBF"/>
    <property type="match status" value="1"/>
</dbReference>
<keyword evidence="3" id="KW-0378">Hydrolase</keyword>